<evidence type="ECO:0000259" key="2">
    <source>
        <dbReference type="Pfam" id="PF13609"/>
    </source>
</evidence>
<name>A0AAV2VKT1_9VIBR</name>
<evidence type="ECO:0000313" key="4">
    <source>
        <dbReference type="Proteomes" id="UP000018211"/>
    </source>
</evidence>
<dbReference type="Pfam" id="PF13609">
    <property type="entry name" value="Porin_4"/>
    <property type="match status" value="1"/>
</dbReference>
<dbReference type="SUPFAM" id="SSF56935">
    <property type="entry name" value="Porins"/>
    <property type="match status" value="1"/>
</dbReference>
<dbReference type="GO" id="GO:0016020">
    <property type="term" value="C:membrane"/>
    <property type="evidence" value="ECO:0007669"/>
    <property type="project" value="InterPro"/>
</dbReference>
<gene>
    <name evidence="3" type="ORF">VIBNISOn1_1430076</name>
</gene>
<dbReference type="EMBL" id="CAOF01000050">
    <property type="protein sequence ID" value="CCO45307.1"/>
    <property type="molecule type" value="Genomic_DNA"/>
</dbReference>
<proteinExistence type="predicted"/>
<sequence length="346" mass="38178">MKALSLSSNRILLSSALLGFSFSATADISLVDEKDYQADFYGKAKVIGRYQSHTSEFKVADDSSRFGVKGHWDTELARVYSKIEIGTHLNTGANDLLSVRLLYAGLKNEAGRVDFGKQEALVHDLDNYDFSHKLGGAAHITRESLGNQRNPSTLSVRTDSGNWRLMAQYNFSRSIDKSIRLRVGSQSVGARHQAIDNGWSVGARYRDKEAGITLRGAVQMTSFKENANATSMGLTAVKKAELGGNPVRFSGMISHYELKDHSETGQAVGIGGGIKWEAVEHFHAYSVIENLQGSKDLSEGKETSATLGVEYKGFENIKLYTESQRSWFDAAKPDQWQFALGAHYEF</sequence>
<evidence type="ECO:0000256" key="1">
    <source>
        <dbReference type="SAM" id="SignalP"/>
    </source>
</evidence>
<protein>
    <submittedName>
        <fullName evidence="3">Porin</fullName>
    </submittedName>
</protein>
<feature type="chain" id="PRO_5043461186" evidence="1">
    <location>
        <begin position="27"/>
        <end position="346"/>
    </location>
</feature>
<feature type="domain" description="Porin" evidence="2">
    <location>
        <begin position="15"/>
        <end position="325"/>
    </location>
</feature>
<dbReference type="InterPro" id="IPR023614">
    <property type="entry name" value="Porin_dom_sf"/>
</dbReference>
<evidence type="ECO:0000313" key="3">
    <source>
        <dbReference type="EMBL" id="CCO45307.1"/>
    </source>
</evidence>
<comment type="caution">
    <text evidence="3">The sequence shown here is derived from an EMBL/GenBank/DDBJ whole genome shotgun (WGS) entry which is preliminary data.</text>
</comment>
<dbReference type="InterPro" id="IPR033900">
    <property type="entry name" value="Gram_neg_porin_domain"/>
</dbReference>
<accession>A0AAV2VKT1</accession>
<dbReference type="GO" id="GO:0015288">
    <property type="term" value="F:porin activity"/>
    <property type="evidence" value="ECO:0007669"/>
    <property type="project" value="InterPro"/>
</dbReference>
<dbReference type="Gene3D" id="2.40.160.10">
    <property type="entry name" value="Porin"/>
    <property type="match status" value="1"/>
</dbReference>
<dbReference type="RefSeq" id="WP_022610840.1">
    <property type="nucleotide sequence ID" value="NZ_LK391965.1"/>
</dbReference>
<feature type="signal peptide" evidence="1">
    <location>
        <begin position="1"/>
        <end position="26"/>
    </location>
</feature>
<keyword evidence="1" id="KW-0732">Signal</keyword>
<dbReference type="AlphaFoldDB" id="A0AAV2VKT1"/>
<organism evidence="3 4">
    <name type="scientific">Vibrio nigripulchritudo SOn1</name>
    <dbReference type="NCBI Taxonomy" id="1238450"/>
    <lineage>
        <taxon>Bacteria</taxon>
        <taxon>Pseudomonadati</taxon>
        <taxon>Pseudomonadota</taxon>
        <taxon>Gammaproteobacteria</taxon>
        <taxon>Vibrionales</taxon>
        <taxon>Vibrionaceae</taxon>
        <taxon>Vibrio</taxon>
    </lineage>
</organism>
<dbReference type="Proteomes" id="UP000018211">
    <property type="component" value="Unassembled WGS sequence"/>
</dbReference>
<reference evidence="3 4" key="1">
    <citation type="journal article" date="2013" name="ISME J.">
        <title>Comparative genomics of pathogenic lineages of Vibrio nigripulchritudo identifies virulence-associated traits.</title>
        <authorList>
            <person name="Goudenege D."/>
            <person name="Labreuche Y."/>
            <person name="Krin E."/>
            <person name="Ansquer D."/>
            <person name="Mangenot S."/>
            <person name="Calteau A."/>
            <person name="Medigue C."/>
            <person name="Mazel D."/>
            <person name="Polz M.F."/>
            <person name="Le Roux F."/>
        </authorList>
    </citation>
    <scope>NUCLEOTIDE SEQUENCE [LARGE SCALE GENOMIC DNA]</scope>
    <source>
        <strain evidence="3 4">SOn1</strain>
    </source>
</reference>